<feature type="domain" description="SAF" evidence="2">
    <location>
        <begin position="43"/>
        <end position="105"/>
    </location>
</feature>
<proteinExistence type="predicted"/>
<dbReference type="KEGG" id="cii:CIMIT_03560"/>
<keyword evidence="5" id="KW-1185">Reference proteome</keyword>
<dbReference type="EMBL" id="CP009211">
    <property type="protein sequence ID" value="AIJ33105.1"/>
    <property type="molecule type" value="Genomic_DNA"/>
</dbReference>
<dbReference type="SMART" id="SM00858">
    <property type="entry name" value="SAF"/>
    <property type="match status" value="1"/>
</dbReference>
<evidence type="ECO:0000313" key="3">
    <source>
        <dbReference type="EMBL" id="AIJ33105.1"/>
    </source>
</evidence>
<dbReference type="Proteomes" id="UP000215374">
    <property type="component" value="Chromosome 1"/>
</dbReference>
<sequence length="207" mass="21495">MDLATRLRTPGYRRTVLLRRVLAALLIAAACVSALVRATHTDPVAVVFARDVAAGTRLSPEDVTLRRVPEEVLPDHALSEEALAHSHILAASAAAGEVVTTTRLVGPDLVSDLVADAPTGEPFTMVPISLAEPDILPMLHHGARVDIVTEGPRTVATGGRIVTVSDEDSGGKDTVLVLLRQSQAAAVAASSLTEPLAVVLTPDATSA</sequence>
<dbReference type="InterPro" id="IPR013974">
    <property type="entry name" value="SAF"/>
</dbReference>
<dbReference type="EMBL" id="LT906467">
    <property type="protein sequence ID" value="SNV62887.1"/>
    <property type="molecule type" value="Genomic_DNA"/>
</dbReference>
<reference evidence="3 5" key="1">
    <citation type="submission" date="2014-08" db="EMBL/GenBank/DDBJ databases">
        <title>Complete genome sequence of Corynebacterium imitans DSM 44264, isolated from a five-month-old boy with suspected pharyngeal diphtheria.</title>
        <authorList>
            <person name="Mollmann S."/>
            <person name="Albersmeier A."/>
            <person name="Ruckert C."/>
            <person name="Tauch A."/>
        </authorList>
    </citation>
    <scope>NUCLEOTIDE SEQUENCE [LARGE SCALE GENOMIC DNA]</scope>
    <source>
        <strain evidence="3 5">DSM 44264</strain>
    </source>
</reference>
<name>A0A076NMU4_9CORY</name>
<dbReference type="Pfam" id="PF08666">
    <property type="entry name" value="SAF"/>
    <property type="match status" value="1"/>
</dbReference>
<evidence type="ECO:0000259" key="2">
    <source>
        <dbReference type="SMART" id="SM00858"/>
    </source>
</evidence>
<organism evidence="3 5">
    <name type="scientific">Corynebacterium imitans</name>
    <dbReference type="NCBI Taxonomy" id="156978"/>
    <lineage>
        <taxon>Bacteria</taxon>
        <taxon>Bacillati</taxon>
        <taxon>Actinomycetota</taxon>
        <taxon>Actinomycetes</taxon>
        <taxon>Mycobacteriales</taxon>
        <taxon>Corynebacteriaceae</taxon>
        <taxon>Corynebacterium</taxon>
    </lineage>
</organism>
<accession>A0A076NMU4</accession>
<keyword evidence="1" id="KW-0732">Signal</keyword>
<dbReference type="AlphaFoldDB" id="A0A076NMU4"/>
<feature type="chain" id="PRO_5038290207" evidence="1">
    <location>
        <begin position="39"/>
        <end position="207"/>
    </location>
</feature>
<dbReference type="STRING" id="156978.CIMIT_03560"/>
<dbReference type="PROSITE" id="PS51257">
    <property type="entry name" value="PROKAR_LIPOPROTEIN"/>
    <property type="match status" value="1"/>
</dbReference>
<reference evidence="4 6" key="2">
    <citation type="submission" date="2017-06" db="EMBL/GenBank/DDBJ databases">
        <authorList>
            <consortium name="Pathogen Informatics"/>
        </authorList>
    </citation>
    <scope>NUCLEOTIDE SEQUENCE [LARGE SCALE GENOMIC DNA]</scope>
    <source>
        <strain evidence="4 6">NCTC13015</strain>
    </source>
</reference>
<dbReference type="CDD" id="cd11614">
    <property type="entry name" value="SAF_CpaB_FlgA_like"/>
    <property type="match status" value="1"/>
</dbReference>
<gene>
    <name evidence="3" type="ORF">CIMIT_03560</name>
    <name evidence="4" type="ORF">SAMEA4535761_00777</name>
</gene>
<evidence type="ECO:0000313" key="4">
    <source>
        <dbReference type="EMBL" id="SNV62887.1"/>
    </source>
</evidence>
<dbReference type="OrthoDB" id="4410346at2"/>
<protein>
    <submittedName>
        <fullName evidence="4">Putative secreted protein</fullName>
    </submittedName>
    <submittedName>
        <fullName evidence="3">SAF domain protein</fullName>
    </submittedName>
</protein>
<dbReference type="HOGENOM" id="CLU_088190_1_0_11"/>
<dbReference type="RefSeq" id="WP_038589227.1">
    <property type="nucleotide sequence ID" value="NZ_CP009211.1"/>
</dbReference>
<evidence type="ECO:0000256" key="1">
    <source>
        <dbReference type="SAM" id="SignalP"/>
    </source>
</evidence>
<evidence type="ECO:0000313" key="5">
    <source>
        <dbReference type="Proteomes" id="UP000028780"/>
    </source>
</evidence>
<feature type="signal peptide" evidence="1">
    <location>
        <begin position="1"/>
        <end position="38"/>
    </location>
</feature>
<dbReference type="eggNOG" id="COG3745">
    <property type="taxonomic scope" value="Bacteria"/>
</dbReference>
<dbReference type="Proteomes" id="UP000028780">
    <property type="component" value="Chromosome"/>
</dbReference>
<evidence type="ECO:0000313" key="6">
    <source>
        <dbReference type="Proteomes" id="UP000215374"/>
    </source>
</evidence>